<dbReference type="AlphaFoldDB" id="A0A7S1KQY5"/>
<evidence type="ECO:0000259" key="2">
    <source>
        <dbReference type="PROSITE" id="PS50191"/>
    </source>
</evidence>
<dbReference type="EMBL" id="HBGD01006243">
    <property type="protein sequence ID" value="CAD9081942.1"/>
    <property type="molecule type" value="Transcribed_RNA"/>
</dbReference>
<dbReference type="PANTHER" id="PTHR45824:SF29">
    <property type="entry name" value="GH16843P"/>
    <property type="match status" value="1"/>
</dbReference>
<dbReference type="SMART" id="SM01100">
    <property type="entry name" value="CRAL_TRIO_N"/>
    <property type="match status" value="1"/>
</dbReference>
<name>A0A7S1KQY5_9EUKA</name>
<dbReference type="InterPro" id="IPR052578">
    <property type="entry name" value="PI_Transfer_CRAL-TRIO"/>
</dbReference>
<gene>
    <name evidence="3" type="ORF">PCOS0759_LOCUS5182</name>
</gene>
<accession>A0A7S1KQY5</accession>
<feature type="domain" description="CRAL-TRIO" evidence="2">
    <location>
        <begin position="83"/>
        <end position="244"/>
    </location>
</feature>
<dbReference type="InterPro" id="IPR036865">
    <property type="entry name" value="CRAL-TRIO_dom_sf"/>
</dbReference>
<dbReference type="PANTHER" id="PTHR45824">
    <property type="entry name" value="GH16843P"/>
    <property type="match status" value="1"/>
</dbReference>
<evidence type="ECO:0000313" key="3">
    <source>
        <dbReference type="EMBL" id="CAD9081942.1"/>
    </source>
</evidence>
<reference evidence="3" key="1">
    <citation type="submission" date="2021-01" db="EMBL/GenBank/DDBJ databases">
        <authorList>
            <person name="Corre E."/>
            <person name="Pelletier E."/>
            <person name="Niang G."/>
            <person name="Scheremetjew M."/>
            <person name="Finn R."/>
            <person name="Kale V."/>
            <person name="Holt S."/>
            <person name="Cochrane G."/>
            <person name="Meng A."/>
            <person name="Brown T."/>
            <person name="Cohen L."/>
        </authorList>
    </citation>
    <scope>NUCLEOTIDE SEQUENCE</scope>
    <source>
        <strain evidence="3">WS</strain>
    </source>
</reference>
<dbReference type="Gene3D" id="3.40.525.10">
    <property type="entry name" value="CRAL-TRIO lipid binding domain"/>
    <property type="match status" value="1"/>
</dbReference>
<dbReference type="InterPro" id="IPR001251">
    <property type="entry name" value="CRAL-TRIO_dom"/>
</dbReference>
<dbReference type="Pfam" id="PF00650">
    <property type="entry name" value="CRAL_TRIO"/>
    <property type="match status" value="1"/>
</dbReference>
<dbReference type="SMART" id="SM00516">
    <property type="entry name" value="SEC14"/>
    <property type="match status" value="1"/>
</dbReference>
<dbReference type="InterPro" id="IPR011074">
    <property type="entry name" value="CRAL/TRIO_N_dom"/>
</dbReference>
<dbReference type="SUPFAM" id="SSF52087">
    <property type="entry name" value="CRAL/TRIO domain"/>
    <property type="match status" value="1"/>
</dbReference>
<feature type="region of interest" description="Disordered" evidence="1">
    <location>
        <begin position="259"/>
        <end position="289"/>
    </location>
</feature>
<dbReference type="SUPFAM" id="SSF46938">
    <property type="entry name" value="CRAL/TRIO N-terminal domain"/>
    <property type="match status" value="1"/>
</dbReference>
<dbReference type="CDD" id="cd00170">
    <property type="entry name" value="SEC14"/>
    <property type="match status" value="1"/>
</dbReference>
<protein>
    <recommendedName>
        <fullName evidence="2">CRAL-TRIO domain-containing protein</fullName>
    </recommendedName>
</protein>
<dbReference type="GO" id="GO:0008526">
    <property type="term" value="F:phosphatidylinositol transfer activity"/>
    <property type="evidence" value="ECO:0007669"/>
    <property type="project" value="TreeGrafter"/>
</dbReference>
<dbReference type="Pfam" id="PF03765">
    <property type="entry name" value="CRAL_TRIO_N"/>
    <property type="match status" value="1"/>
</dbReference>
<evidence type="ECO:0000256" key="1">
    <source>
        <dbReference type="SAM" id="MobiDB-lite"/>
    </source>
</evidence>
<organism evidence="3">
    <name type="scientific">Percolomonas cosmopolitus</name>
    <dbReference type="NCBI Taxonomy" id="63605"/>
    <lineage>
        <taxon>Eukaryota</taxon>
        <taxon>Discoba</taxon>
        <taxon>Heterolobosea</taxon>
        <taxon>Tetramitia</taxon>
        <taxon>Eutetramitia</taxon>
        <taxon>Percolomonadidae</taxon>
        <taxon>Percolomonas</taxon>
    </lineage>
</organism>
<dbReference type="PRINTS" id="PR00180">
    <property type="entry name" value="CRETINALDHBP"/>
</dbReference>
<sequence length="289" mass="34264">MSSSSLTAHLRHELSPDQCEILNEFIKEIDSLDLTRKQRKFCTEDCLIRYLRAREFVLAKSLKMLKETLEWRESFRPDEIDPKDLTLQAESGKSYVDTTFSKKGNALVFFTPSRENSTDWTKNVKLTVFCLEQAISQMKSKGVDKLILFMDFSGYSRKNAPPFHVSREVLHILSNHYPERLQHAFMVNTPMIFNLFWNLISPFLHHVTREKIQFVRKRDFHVLQEYVDADSLQKRFGGNREEPEIKMYWQSVIDMHIQREKRKQDKRERHQHQKMSRHERTISGAGVKA</sequence>
<dbReference type="InterPro" id="IPR036273">
    <property type="entry name" value="CRAL/TRIO_N_dom_sf"/>
</dbReference>
<proteinExistence type="predicted"/>
<dbReference type="PROSITE" id="PS50191">
    <property type="entry name" value="CRAL_TRIO"/>
    <property type="match status" value="1"/>
</dbReference>
<feature type="compositionally biased region" description="Basic and acidic residues" evidence="1">
    <location>
        <begin position="259"/>
        <end position="268"/>
    </location>
</feature>